<dbReference type="Proteomes" id="UP000429958">
    <property type="component" value="Unassembled WGS sequence"/>
</dbReference>
<dbReference type="Pfam" id="PF01841">
    <property type="entry name" value="Transglut_core"/>
    <property type="match status" value="1"/>
</dbReference>
<name>A0A7X2NNM7_9CLOT</name>
<proteinExistence type="predicted"/>
<dbReference type="RefSeq" id="WP_154473460.1">
    <property type="nucleotide sequence ID" value="NZ_VUMD01000017.1"/>
</dbReference>
<feature type="signal peptide" evidence="1">
    <location>
        <begin position="1"/>
        <end position="24"/>
    </location>
</feature>
<dbReference type="EMBL" id="VUMD01000017">
    <property type="protein sequence ID" value="MSS38016.1"/>
    <property type="molecule type" value="Genomic_DNA"/>
</dbReference>
<keyword evidence="1" id="KW-0732">Signal</keyword>
<dbReference type="InterPro" id="IPR038765">
    <property type="entry name" value="Papain-like_cys_pep_sf"/>
</dbReference>
<accession>A0A7X2NNM7</accession>
<evidence type="ECO:0000259" key="2">
    <source>
        <dbReference type="Pfam" id="PF01841"/>
    </source>
</evidence>
<comment type="caution">
    <text evidence="3">The sequence shown here is derived from an EMBL/GenBank/DDBJ whole genome shotgun (WGS) entry which is preliminary data.</text>
</comment>
<dbReference type="AlphaFoldDB" id="A0A7X2NNM7"/>
<organism evidence="3 4">
    <name type="scientific">Clostridium porci</name>
    <dbReference type="NCBI Taxonomy" id="2605778"/>
    <lineage>
        <taxon>Bacteria</taxon>
        <taxon>Bacillati</taxon>
        <taxon>Bacillota</taxon>
        <taxon>Clostridia</taxon>
        <taxon>Eubacteriales</taxon>
        <taxon>Clostridiaceae</taxon>
        <taxon>Clostridium</taxon>
    </lineage>
</organism>
<feature type="domain" description="Transglutaminase-like" evidence="2">
    <location>
        <begin position="164"/>
        <end position="249"/>
    </location>
</feature>
<keyword evidence="4" id="KW-1185">Reference proteome</keyword>
<gene>
    <name evidence="3" type="ORF">FYJ39_15995</name>
</gene>
<evidence type="ECO:0000256" key="1">
    <source>
        <dbReference type="SAM" id="SignalP"/>
    </source>
</evidence>
<dbReference type="InterPro" id="IPR002931">
    <property type="entry name" value="Transglutaminase-like"/>
</dbReference>
<evidence type="ECO:0000313" key="4">
    <source>
        <dbReference type="Proteomes" id="UP000429958"/>
    </source>
</evidence>
<feature type="chain" id="PRO_5031468902" evidence="1">
    <location>
        <begin position="25"/>
        <end position="287"/>
    </location>
</feature>
<dbReference type="SUPFAM" id="SSF54001">
    <property type="entry name" value="Cysteine proteinases"/>
    <property type="match status" value="1"/>
</dbReference>
<evidence type="ECO:0000313" key="3">
    <source>
        <dbReference type="EMBL" id="MSS38016.1"/>
    </source>
</evidence>
<protein>
    <submittedName>
        <fullName evidence="3">Transglutaminase domain-containing protein</fullName>
    </submittedName>
</protein>
<sequence>MKKKFLKMISVVCVFTMFATCVYAAPKGPNMDQPQANEAVTTFTRSNPETMTATAIVEELYHNMGSTELVRCAKDNAALLTGEKAVVDDSGYMFIGTYQDSSVMNDVAYPLGTSLQAIGVRSDGKYDALLAYTDYPTAEKAEANKAALNLLYNTAWDLKEATDSMNDRETVSYIANWIHSNLTYKSGLEGQPATCLSNKTADCDGYAALFHVFATFCDIPTMEVVGTWRGGAHGWNRVYIDDAWLNVDAIANRTLFTAEEAAASQYVETPFMFDNLENAKKSGHVIQ</sequence>
<dbReference type="Gene3D" id="3.10.620.30">
    <property type="match status" value="1"/>
</dbReference>
<reference evidence="3 4" key="1">
    <citation type="submission" date="2019-08" db="EMBL/GenBank/DDBJ databases">
        <title>In-depth cultivation of the pig gut microbiome towards novel bacterial diversity and tailored functional studies.</title>
        <authorList>
            <person name="Wylensek D."/>
            <person name="Hitch T.C.A."/>
            <person name="Clavel T."/>
        </authorList>
    </citation>
    <scope>NUCLEOTIDE SEQUENCE [LARGE SCALE GENOMIC DNA]</scope>
    <source>
        <strain evidence="3 4">WCA-389-WT-23D1</strain>
    </source>
</reference>